<dbReference type="InterPro" id="IPR002347">
    <property type="entry name" value="SDR_fam"/>
</dbReference>
<name>A0ABM9N6K5_9LACO</name>
<dbReference type="NCBIfam" id="TIGR02415">
    <property type="entry name" value="23BDH"/>
    <property type="match status" value="1"/>
</dbReference>
<dbReference type="InterPro" id="IPR036291">
    <property type="entry name" value="NAD(P)-bd_dom_sf"/>
</dbReference>
<organism evidence="8 9">
    <name type="scientific">Eupransor demetentiae</name>
    <dbReference type="NCBI Taxonomy" id="3109584"/>
    <lineage>
        <taxon>Bacteria</taxon>
        <taxon>Bacillati</taxon>
        <taxon>Bacillota</taxon>
        <taxon>Bacilli</taxon>
        <taxon>Lactobacillales</taxon>
        <taxon>Lactobacillaceae</taxon>
        <taxon>Eupransor</taxon>
    </lineage>
</organism>
<evidence type="ECO:0000256" key="3">
    <source>
        <dbReference type="ARBA" id="ARBA00012848"/>
    </source>
</evidence>
<dbReference type="EMBL" id="CAWVOH010000004">
    <property type="protein sequence ID" value="CAK8054867.1"/>
    <property type="molecule type" value="Genomic_DNA"/>
</dbReference>
<comment type="caution">
    <text evidence="8">The sequence shown here is derived from an EMBL/GenBank/DDBJ whole genome shotgun (WGS) entry which is preliminary data.</text>
</comment>
<evidence type="ECO:0000256" key="7">
    <source>
        <dbReference type="RuleBase" id="RU000363"/>
    </source>
</evidence>
<evidence type="ECO:0000256" key="4">
    <source>
        <dbReference type="ARBA" id="ARBA00023002"/>
    </source>
</evidence>
<gene>
    <name evidence="8" type="ORF">R54876_GBNLAHCA_01450</name>
</gene>
<evidence type="ECO:0000256" key="5">
    <source>
        <dbReference type="ARBA" id="ARBA00023027"/>
    </source>
</evidence>
<dbReference type="Proteomes" id="UP001314241">
    <property type="component" value="Unassembled WGS sequence"/>
</dbReference>
<dbReference type="Pfam" id="PF00106">
    <property type="entry name" value="adh_short"/>
    <property type="match status" value="1"/>
</dbReference>
<sequence length="257" mass="27084">MKKVAIVTGGSQGIGKAIAERLADDGFKVAVVARTSEKSQAVVDEINKKHAKSAIAIEADVSNRDDVKMAVKQTILIFGDLSVMVNNAGVSPITPIMEVDEETLDRTQRINVNGVVWGIQAAAKAFEELGHGGKIINASSQAGIVGNPNMTVYGATKFAVRGITQTTAKELADKNITVNAYAPGTVKTPMMESQVQEQSIKTGKFPKEIEKTMAEPVALGRLAEPADIAAGVAFLAGPDSDYMTGQTLVLDGGMVFH</sequence>
<dbReference type="Gene3D" id="3.40.50.720">
    <property type="entry name" value="NAD(P)-binding Rossmann-like Domain"/>
    <property type="match status" value="1"/>
</dbReference>
<dbReference type="InterPro" id="IPR020904">
    <property type="entry name" value="Sc_DH/Rdtase_CS"/>
</dbReference>
<keyword evidence="5" id="KW-0520">NAD</keyword>
<dbReference type="RefSeq" id="WP_349642413.1">
    <property type="nucleotide sequence ID" value="NZ_CAWVOH010000004.1"/>
</dbReference>
<keyword evidence="9" id="KW-1185">Reference proteome</keyword>
<dbReference type="PANTHER" id="PTHR42760">
    <property type="entry name" value="SHORT-CHAIN DEHYDROGENASES/REDUCTASES FAMILY MEMBER"/>
    <property type="match status" value="1"/>
</dbReference>
<dbReference type="PRINTS" id="PR00081">
    <property type="entry name" value="GDHRDH"/>
</dbReference>
<proteinExistence type="inferred from homology"/>
<accession>A0ABM9N6K5</accession>
<evidence type="ECO:0000256" key="2">
    <source>
        <dbReference type="ARBA" id="ARBA00006484"/>
    </source>
</evidence>
<comment type="catalytic activity">
    <reaction evidence="6">
        <text>(S)-acetoin + NAD(+) = diacetyl + NADH + H(+)</text>
        <dbReference type="Rhea" id="RHEA:27286"/>
        <dbReference type="ChEBI" id="CHEBI:15378"/>
        <dbReference type="ChEBI" id="CHEBI:15687"/>
        <dbReference type="ChEBI" id="CHEBI:16583"/>
        <dbReference type="ChEBI" id="CHEBI:57540"/>
        <dbReference type="ChEBI" id="CHEBI:57945"/>
        <dbReference type="EC" id="1.1.1.304"/>
    </reaction>
</comment>
<dbReference type="PANTHER" id="PTHR42760:SF121">
    <property type="entry name" value="3-OXOACYL-(ACYL-CARRIER-PROTEIN) REDUCTASE"/>
    <property type="match status" value="1"/>
</dbReference>
<keyword evidence="4 8" id="KW-0560">Oxidoreductase</keyword>
<dbReference type="GO" id="GO:0052588">
    <property type="term" value="F:diacetyl reductase ((S)-acetoin forming) (NAD+) activity"/>
    <property type="evidence" value="ECO:0007669"/>
    <property type="project" value="UniProtKB-EC"/>
</dbReference>
<dbReference type="SUPFAM" id="SSF51735">
    <property type="entry name" value="NAD(P)-binding Rossmann-fold domains"/>
    <property type="match status" value="1"/>
</dbReference>
<dbReference type="EC" id="1.1.1.304" evidence="3"/>
<reference evidence="8 9" key="1">
    <citation type="submission" date="2024-01" db="EMBL/GenBank/DDBJ databases">
        <authorList>
            <person name="Botero Cardona J."/>
        </authorList>
    </citation>
    <scope>NUCLEOTIDE SEQUENCE [LARGE SCALE GENOMIC DNA]</scope>
    <source>
        <strain evidence="8 9">LMG 33000</strain>
    </source>
</reference>
<evidence type="ECO:0000313" key="9">
    <source>
        <dbReference type="Proteomes" id="UP001314241"/>
    </source>
</evidence>
<dbReference type="InterPro" id="IPR014007">
    <property type="entry name" value="23BDH"/>
</dbReference>
<evidence type="ECO:0000256" key="1">
    <source>
        <dbReference type="ARBA" id="ARBA00003200"/>
    </source>
</evidence>
<evidence type="ECO:0000313" key="8">
    <source>
        <dbReference type="EMBL" id="CAK8054867.1"/>
    </source>
</evidence>
<dbReference type="PROSITE" id="PS00061">
    <property type="entry name" value="ADH_SHORT"/>
    <property type="match status" value="1"/>
</dbReference>
<dbReference type="GO" id="GO:0047512">
    <property type="term" value="F:(S,S)-butanediol dehydrogenase activity"/>
    <property type="evidence" value="ECO:0007669"/>
    <property type="project" value="UniProtKB-EC"/>
</dbReference>
<evidence type="ECO:0000256" key="6">
    <source>
        <dbReference type="ARBA" id="ARBA00047315"/>
    </source>
</evidence>
<dbReference type="PRINTS" id="PR00080">
    <property type="entry name" value="SDRFAMILY"/>
</dbReference>
<dbReference type="NCBIfam" id="NF005559">
    <property type="entry name" value="PRK07231.1"/>
    <property type="match status" value="1"/>
</dbReference>
<protein>
    <recommendedName>
        <fullName evidence="3">diacetyl reductase [(S)-acetoin forming]</fullName>
        <ecNumber evidence="3">1.1.1.304</ecNumber>
    </recommendedName>
</protein>
<comment type="similarity">
    <text evidence="2 7">Belongs to the short-chain dehydrogenases/reductases (SDR) family.</text>
</comment>
<comment type="function">
    <text evidence="1">Catalyzes the irreversible reduction of 2,3-butanediol to (S)-acetoin in the presence of NADH.</text>
</comment>